<dbReference type="Proteomes" id="UP000178425">
    <property type="component" value="Unassembled WGS sequence"/>
</dbReference>
<evidence type="ECO:0000256" key="1">
    <source>
        <dbReference type="ARBA" id="ARBA00008023"/>
    </source>
</evidence>
<evidence type="ECO:0008006" key="5">
    <source>
        <dbReference type="Google" id="ProtNLM"/>
    </source>
</evidence>
<dbReference type="EMBL" id="MFHI01000028">
    <property type="protein sequence ID" value="OGF78473.1"/>
    <property type="molecule type" value="Genomic_DNA"/>
</dbReference>
<dbReference type="Gene3D" id="3.90.950.10">
    <property type="match status" value="1"/>
</dbReference>
<accession>A0A1F5WS30</accession>
<comment type="caution">
    <text evidence="3">The sequence shown here is derived from an EMBL/GenBank/DDBJ whole genome shotgun (WGS) entry which is preliminary data.</text>
</comment>
<dbReference type="GO" id="GO:0047429">
    <property type="term" value="F:nucleoside triphosphate diphosphatase activity"/>
    <property type="evidence" value="ECO:0007669"/>
    <property type="project" value="InterPro"/>
</dbReference>
<proteinExistence type="inferred from homology"/>
<gene>
    <name evidence="3" type="ORF">A2W54_04675</name>
</gene>
<dbReference type="CDD" id="cd00515">
    <property type="entry name" value="HAM1"/>
    <property type="match status" value="1"/>
</dbReference>
<dbReference type="InterPro" id="IPR029001">
    <property type="entry name" value="ITPase-like_fam"/>
</dbReference>
<evidence type="ECO:0000313" key="4">
    <source>
        <dbReference type="Proteomes" id="UP000178425"/>
    </source>
</evidence>
<name>A0A1F5WS30_9BACT</name>
<dbReference type="PANTHER" id="PTHR11067:SF9">
    <property type="entry name" value="INOSINE TRIPHOSPHATE PYROPHOSPHATASE"/>
    <property type="match status" value="1"/>
</dbReference>
<evidence type="ECO:0000256" key="2">
    <source>
        <dbReference type="ARBA" id="ARBA00022801"/>
    </source>
</evidence>
<organism evidence="3 4">
    <name type="scientific">Candidatus Giovannonibacteria bacterium RIFCSPHIGHO2_02_43_13</name>
    <dbReference type="NCBI Taxonomy" id="1798330"/>
    <lineage>
        <taxon>Bacteria</taxon>
        <taxon>Candidatus Giovannoniibacteriota</taxon>
    </lineage>
</organism>
<dbReference type="GO" id="GO:0009143">
    <property type="term" value="P:nucleoside triphosphate catabolic process"/>
    <property type="evidence" value="ECO:0007669"/>
    <property type="project" value="InterPro"/>
</dbReference>
<sequence length="156" mass="17552">MEHLDMDLPEIQDVDAHKVVKAKLLSAFEHKKGEFIVEDTSLYLDCLNGLPGPLVKWFQKTIGIEGIADLAEKFGNDGALAKTVIGYAKNPEEIYFFEGAVSGTIVPPIGEHKFGWDPIFQPDGHTKTFAEMDDEERMSLKMRRIATLKLKEFLDI</sequence>
<dbReference type="GO" id="GO:0005737">
    <property type="term" value="C:cytoplasm"/>
    <property type="evidence" value="ECO:0007669"/>
    <property type="project" value="TreeGrafter"/>
</dbReference>
<keyword evidence="2" id="KW-0378">Hydrolase</keyword>
<dbReference type="SUPFAM" id="SSF52972">
    <property type="entry name" value="ITPase-like"/>
    <property type="match status" value="1"/>
</dbReference>
<dbReference type="PANTHER" id="PTHR11067">
    <property type="entry name" value="INOSINE TRIPHOSPHATE PYROPHOSPHATASE/HAM1 PROTEIN"/>
    <property type="match status" value="1"/>
</dbReference>
<protein>
    <recommendedName>
        <fullName evidence="5">Non-canonical purine NTP pyrophosphatase</fullName>
    </recommendedName>
</protein>
<reference evidence="3 4" key="1">
    <citation type="journal article" date="2016" name="Nat. Commun.">
        <title>Thousands of microbial genomes shed light on interconnected biogeochemical processes in an aquifer system.</title>
        <authorList>
            <person name="Anantharaman K."/>
            <person name="Brown C.T."/>
            <person name="Hug L.A."/>
            <person name="Sharon I."/>
            <person name="Castelle C.J."/>
            <person name="Probst A.J."/>
            <person name="Thomas B.C."/>
            <person name="Singh A."/>
            <person name="Wilkins M.J."/>
            <person name="Karaoz U."/>
            <person name="Brodie E.L."/>
            <person name="Williams K.H."/>
            <person name="Hubbard S.S."/>
            <person name="Banfield J.F."/>
        </authorList>
    </citation>
    <scope>NUCLEOTIDE SEQUENCE [LARGE SCALE GENOMIC DNA]</scope>
</reference>
<dbReference type="InterPro" id="IPR002637">
    <property type="entry name" value="RdgB/HAM1"/>
</dbReference>
<comment type="similarity">
    <text evidence="1">Belongs to the HAM1 NTPase family.</text>
</comment>
<evidence type="ECO:0000313" key="3">
    <source>
        <dbReference type="EMBL" id="OGF78473.1"/>
    </source>
</evidence>
<dbReference type="AlphaFoldDB" id="A0A1F5WS30"/>
<dbReference type="Pfam" id="PF01725">
    <property type="entry name" value="Ham1p_like"/>
    <property type="match status" value="1"/>
</dbReference>